<dbReference type="EMBL" id="CAIJEO010000002">
    <property type="protein sequence ID" value="CAD0086450.1"/>
    <property type="molecule type" value="Genomic_DNA"/>
</dbReference>
<feature type="compositionally biased region" description="Basic and acidic residues" evidence="1">
    <location>
        <begin position="179"/>
        <end position="188"/>
    </location>
</feature>
<accession>A0A9N8JEB1</accession>
<proteinExistence type="predicted"/>
<comment type="caution">
    <text evidence="2">The sequence shown here is derived from an EMBL/GenBank/DDBJ whole genome shotgun (WGS) entry which is preliminary data.</text>
</comment>
<evidence type="ECO:0000313" key="2">
    <source>
        <dbReference type="EMBL" id="CAD0086450.1"/>
    </source>
</evidence>
<gene>
    <name evidence="2" type="ORF">AWRI4233_LOCUS891</name>
</gene>
<keyword evidence="3" id="KW-1185">Reference proteome</keyword>
<feature type="compositionally biased region" description="Polar residues" evidence="1">
    <location>
        <begin position="143"/>
        <end position="169"/>
    </location>
</feature>
<evidence type="ECO:0000313" key="3">
    <source>
        <dbReference type="Proteomes" id="UP000714618"/>
    </source>
</evidence>
<dbReference type="Proteomes" id="UP000714618">
    <property type="component" value="Unassembled WGS sequence"/>
</dbReference>
<feature type="region of interest" description="Disordered" evidence="1">
    <location>
        <begin position="64"/>
        <end position="93"/>
    </location>
</feature>
<dbReference type="AlphaFoldDB" id="A0A9N8JEB1"/>
<dbReference type="OrthoDB" id="3884706at2759"/>
<feature type="region of interest" description="Disordered" evidence="1">
    <location>
        <begin position="122"/>
        <end position="189"/>
    </location>
</feature>
<name>A0A9N8JEB1_9PEZI</name>
<organism evidence="2 3">
    <name type="scientific">Aureobasidium mustum</name>
    <dbReference type="NCBI Taxonomy" id="2773714"/>
    <lineage>
        <taxon>Eukaryota</taxon>
        <taxon>Fungi</taxon>
        <taxon>Dikarya</taxon>
        <taxon>Ascomycota</taxon>
        <taxon>Pezizomycotina</taxon>
        <taxon>Dothideomycetes</taxon>
        <taxon>Dothideomycetidae</taxon>
        <taxon>Dothideales</taxon>
        <taxon>Saccotheciaceae</taxon>
        <taxon>Aureobasidium</taxon>
    </lineage>
</organism>
<evidence type="ECO:0000256" key="1">
    <source>
        <dbReference type="SAM" id="MobiDB-lite"/>
    </source>
</evidence>
<reference evidence="2" key="1">
    <citation type="submission" date="2020-06" db="EMBL/GenBank/DDBJ databases">
        <authorList>
            <person name="Onetto C."/>
        </authorList>
    </citation>
    <scope>NUCLEOTIDE SEQUENCE</scope>
</reference>
<protein>
    <submittedName>
        <fullName evidence="2">Uncharacterized protein</fullName>
    </submittedName>
</protein>
<sequence>MDFKVIIYPFYVRLSKRTGLQKLFAIVKRQNDGEYKFWKADGTYHESYGLAKGSVSIFQSPESIQSTNKGSLSSSKRRLTSTPTKRGSPAAQVFDDLDDTPLRIIQKKRNLQKMKTQFVNGLDGGPFIDSPDPPSKRRATADSFLTQARRSSKTKTSYKATLPASTASKNPRVRGRSRTPAEHTDVQRPTRSLLQINEVCMLAYHLTGQDLKLMYRTNVFTIESGEGSLIDPRTGCAFEIGEQHALYVLSSSEKSLKVILSKDNTWSVSESIDEMTGGIILLEFGGVSARDEFIAGIKHLIGMTVGHIGCADE</sequence>